<name>A0ACC3SSP8_LIPKO</name>
<evidence type="ECO:0000313" key="1">
    <source>
        <dbReference type="EMBL" id="KAK9234134.1"/>
    </source>
</evidence>
<sequence>MWPVRTGHQVESHGELPSGLAIRPLTKPSKDFLAWINHWEHWEHSTSHANQKGVADATDSHVWFEDLSVALKDLPGMDSWVTAYGVSAKVEIREGTLSFRTMANDLREEIRRRSKPSKGSNGRIAREHSDLPFGTLRGEPGRPRKGWHPSPFRLESKGKGISGKVSPNKRKRQSTEGPARGRECQACGQLHPLSRCFYGFPGKIASWWRKIEEIQKKVVKALKSDEDLIKKSTRLKRTGPGMRRNDWLGPLGNAARLAQVS</sequence>
<protein>
    <submittedName>
        <fullName evidence="1">Uncharacterized protein</fullName>
    </submittedName>
</protein>
<reference evidence="2" key="1">
    <citation type="journal article" date="2024" name="Front. Bioeng. Biotechnol.">
        <title>Genome-scale model development and genomic sequencing of the oleaginous clade Lipomyces.</title>
        <authorList>
            <person name="Czajka J.J."/>
            <person name="Han Y."/>
            <person name="Kim J."/>
            <person name="Mondo S.J."/>
            <person name="Hofstad B.A."/>
            <person name="Robles A."/>
            <person name="Haridas S."/>
            <person name="Riley R."/>
            <person name="LaButti K."/>
            <person name="Pangilinan J."/>
            <person name="Andreopoulos W."/>
            <person name="Lipzen A."/>
            <person name="Yan J."/>
            <person name="Wang M."/>
            <person name="Ng V."/>
            <person name="Grigoriev I.V."/>
            <person name="Spatafora J.W."/>
            <person name="Magnuson J.K."/>
            <person name="Baker S.E."/>
            <person name="Pomraning K.R."/>
        </authorList>
    </citation>
    <scope>NUCLEOTIDE SEQUENCE [LARGE SCALE GENOMIC DNA]</scope>
    <source>
        <strain evidence="2">CBS 7786</strain>
    </source>
</reference>
<keyword evidence="2" id="KW-1185">Reference proteome</keyword>
<comment type="caution">
    <text evidence="1">The sequence shown here is derived from an EMBL/GenBank/DDBJ whole genome shotgun (WGS) entry which is preliminary data.</text>
</comment>
<proteinExistence type="predicted"/>
<accession>A0ACC3SSP8</accession>
<gene>
    <name evidence="1" type="ORF">V1525DRAFT_79473</name>
</gene>
<dbReference type="EMBL" id="MU971512">
    <property type="protein sequence ID" value="KAK9234134.1"/>
    <property type="molecule type" value="Genomic_DNA"/>
</dbReference>
<organism evidence="1 2">
    <name type="scientific">Lipomyces kononenkoae</name>
    <name type="common">Yeast</name>
    <dbReference type="NCBI Taxonomy" id="34357"/>
    <lineage>
        <taxon>Eukaryota</taxon>
        <taxon>Fungi</taxon>
        <taxon>Dikarya</taxon>
        <taxon>Ascomycota</taxon>
        <taxon>Saccharomycotina</taxon>
        <taxon>Lipomycetes</taxon>
        <taxon>Lipomycetales</taxon>
        <taxon>Lipomycetaceae</taxon>
        <taxon>Lipomyces</taxon>
    </lineage>
</organism>
<dbReference type="Proteomes" id="UP001433508">
    <property type="component" value="Unassembled WGS sequence"/>
</dbReference>
<evidence type="ECO:0000313" key="2">
    <source>
        <dbReference type="Proteomes" id="UP001433508"/>
    </source>
</evidence>